<dbReference type="Pfam" id="PF05685">
    <property type="entry name" value="Uma2"/>
    <property type="match status" value="1"/>
</dbReference>
<dbReference type="CDD" id="cd06260">
    <property type="entry name" value="DUF820-like"/>
    <property type="match status" value="1"/>
</dbReference>
<comment type="caution">
    <text evidence="2">The sequence shown here is derived from an EMBL/GenBank/DDBJ whole genome shotgun (WGS) entry which is preliminary data.</text>
</comment>
<keyword evidence="3" id="KW-1185">Reference proteome</keyword>
<name>Q4BVU2_CROWT</name>
<dbReference type="KEGG" id="cwa:CwatDRAFT_0751"/>
<dbReference type="EMBL" id="AADV02000190">
    <property type="protein sequence ID" value="EAM48022.1"/>
    <property type="molecule type" value="Genomic_DNA"/>
</dbReference>
<dbReference type="InterPro" id="IPR012296">
    <property type="entry name" value="Nuclease_put_TT1808"/>
</dbReference>
<dbReference type="PANTHER" id="PTHR35400:SF1">
    <property type="entry name" value="SLR1083 PROTEIN"/>
    <property type="match status" value="1"/>
</dbReference>
<reference evidence="2" key="1">
    <citation type="submission" date="2004-02" db="EMBL/GenBank/DDBJ databases">
        <authorList>
            <consortium name="DOE Joint Genome Institute"/>
        </authorList>
    </citation>
    <scope>NUCLEOTIDE SEQUENCE [LARGE SCALE GENOMIC DNA]</scope>
    <source>
        <strain evidence="2">WH 8501</strain>
    </source>
</reference>
<dbReference type="SUPFAM" id="SSF52980">
    <property type="entry name" value="Restriction endonuclease-like"/>
    <property type="match status" value="1"/>
</dbReference>
<dbReference type="PANTHER" id="PTHR35400">
    <property type="entry name" value="SLR1083 PROTEIN"/>
    <property type="match status" value="1"/>
</dbReference>
<dbReference type="Proteomes" id="UP000003922">
    <property type="component" value="Unassembled WGS sequence"/>
</dbReference>
<evidence type="ECO:0000313" key="2">
    <source>
        <dbReference type="EMBL" id="EAM48022.1"/>
    </source>
</evidence>
<dbReference type="Gene3D" id="3.90.1570.10">
    <property type="entry name" value="tt1808, chain A"/>
    <property type="match status" value="1"/>
</dbReference>
<proteinExistence type="predicted"/>
<evidence type="ECO:0000313" key="3">
    <source>
        <dbReference type="Proteomes" id="UP000003922"/>
    </source>
</evidence>
<evidence type="ECO:0000259" key="1">
    <source>
        <dbReference type="Pfam" id="PF05685"/>
    </source>
</evidence>
<dbReference type="OrthoDB" id="509866at2"/>
<feature type="domain" description="Putative restriction endonuclease" evidence="1">
    <location>
        <begin position="9"/>
        <end position="175"/>
    </location>
</feature>
<sequence length="183" mass="20673">MYSVAKWSVEDYHKMIEAGILSDRSVELIAGEILQMSPEGPIHTSINHITVAYLRSILGEQAVVREAHPITLTDSEPEPDIAVVRSPYTLYLNHHPYPEDIYWLAEIADSTLSKDLGIKKTIYASANIQEYWVIALKSKTLKVFQDPQNNDYKIKKEYNSGFVAPLSFPNLKISVNTLLGNPR</sequence>
<dbReference type="InterPro" id="IPR008538">
    <property type="entry name" value="Uma2"/>
</dbReference>
<reference evidence="2" key="2">
    <citation type="submission" date="2005-06" db="EMBL/GenBank/DDBJ databases">
        <title>Sequencing of the draft genome and assembly of Crocosphaera watsonii WH 8501.</title>
        <authorList>
            <consortium name="US DOE Joint Genome Institute (JGI-PGF)"/>
            <person name="Copeland A."/>
            <person name="Lucas S."/>
            <person name="Lapidus A."/>
            <person name="Barry K."/>
            <person name="Detter C."/>
            <person name="Glavina T."/>
            <person name="Hammon N."/>
            <person name="Israni S."/>
            <person name="Pitluck S."/>
            <person name="Richardson P."/>
        </authorList>
    </citation>
    <scope>NUCLEOTIDE SEQUENCE [LARGE SCALE GENOMIC DNA]</scope>
    <source>
        <strain evidence="2">WH 8501</strain>
    </source>
</reference>
<accession>Q4BVU2</accession>
<dbReference type="InterPro" id="IPR011335">
    <property type="entry name" value="Restrct_endonuc-II-like"/>
</dbReference>
<dbReference type="AlphaFoldDB" id="Q4BVU2"/>
<dbReference type="GeneID" id="88768653"/>
<organism evidence="2 3">
    <name type="scientific">Crocosphaera watsonii WH 8501</name>
    <dbReference type="NCBI Taxonomy" id="165597"/>
    <lineage>
        <taxon>Bacteria</taxon>
        <taxon>Bacillati</taxon>
        <taxon>Cyanobacteriota</taxon>
        <taxon>Cyanophyceae</taxon>
        <taxon>Oscillatoriophycideae</taxon>
        <taxon>Chroococcales</taxon>
        <taxon>Aphanothecaceae</taxon>
        <taxon>Crocosphaera</taxon>
    </lineage>
</organism>
<dbReference type="RefSeq" id="WP_007308168.1">
    <property type="nucleotide sequence ID" value="NZ_AADV02000190.1"/>
</dbReference>
<reference evidence="2" key="3">
    <citation type="submission" date="2016-12" db="EMBL/GenBank/DDBJ databases">
        <title>Annotation of the draft genome assembly of Crocosphaera watsonii WH 8501.</title>
        <authorList>
            <consortium name="US DOE Joint Genome Institute (JGI-ORNL)"/>
            <person name="Larimer F."/>
            <person name="Land M."/>
        </authorList>
    </citation>
    <scope>NUCLEOTIDE SEQUENCE</scope>
    <source>
        <strain evidence="2">WH 8501</strain>
    </source>
</reference>
<protein>
    <recommendedName>
        <fullName evidence="1">Putative restriction endonuclease domain-containing protein</fullName>
    </recommendedName>
</protein>
<gene>
    <name evidence="2" type="ORF">CwatDRAFT_0751</name>
</gene>